<dbReference type="EMBL" id="AP023366">
    <property type="protein sequence ID" value="BCJ88223.1"/>
    <property type="molecule type" value="Genomic_DNA"/>
</dbReference>
<evidence type="ECO:0000256" key="2">
    <source>
        <dbReference type="ARBA" id="ARBA00006386"/>
    </source>
</evidence>
<protein>
    <recommendedName>
        <fullName evidence="10">Permease</fullName>
    </recommendedName>
</protein>
<keyword evidence="6 7" id="KW-0472">Membrane</keyword>
<evidence type="ECO:0000256" key="3">
    <source>
        <dbReference type="ARBA" id="ARBA00022475"/>
    </source>
</evidence>
<dbReference type="InterPro" id="IPR052923">
    <property type="entry name" value="UPF0718"/>
</dbReference>
<gene>
    <name evidence="8" type="ORF">skT53_32080</name>
</gene>
<proteinExistence type="inferred from homology"/>
<evidence type="ECO:0000313" key="8">
    <source>
        <dbReference type="EMBL" id="BCJ88223.1"/>
    </source>
</evidence>
<evidence type="ECO:0008006" key="10">
    <source>
        <dbReference type="Google" id="ProtNLM"/>
    </source>
</evidence>
<dbReference type="PANTHER" id="PTHR34184:SF4">
    <property type="entry name" value="UPF0718 PROTEIN YCGR"/>
    <property type="match status" value="1"/>
</dbReference>
<sequence>MLAMNRSLFSSLTALKLLTSQMSPISIQISNTLTMIATYFAFGMNPSMMWTRTAATLGIAVAIGWVLLTIESKRRKLSPRERDELPMLEIAATGTPAPRRTVLQVLGAVIEHAVIEFFEVGGFVIISAAVATLLQTVVPISIISPIGQHPVWSVLAMMGLASLLSLCPEADAFVARSLAGLTTSGGVLGFLVIGQMIDMRNIFLFPHSAVKIAFCLAIVLPLCVSIWMNYR</sequence>
<comment type="subcellular location">
    <subcellularLocation>
        <location evidence="1">Cell membrane</location>
        <topology evidence="1">Multi-pass membrane protein</topology>
    </subcellularLocation>
</comment>
<feature type="transmembrane region" description="Helical" evidence="7">
    <location>
        <begin position="120"/>
        <end position="143"/>
    </location>
</feature>
<name>A0A7I8DDC6_9BACL</name>
<evidence type="ECO:0000256" key="6">
    <source>
        <dbReference type="ARBA" id="ARBA00023136"/>
    </source>
</evidence>
<evidence type="ECO:0000256" key="4">
    <source>
        <dbReference type="ARBA" id="ARBA00022692"/>
    </source>
</evidence>
<feature type="transmembrane region" description="Helical" evidence="7">
    <location>
        <begin position="178"/>
        <end position="197"/>
    </location>
</feature>
<evidence type="ECO:0000256" key="7">
    <source>
        <dbReference type="SAM" id="Phobius"/>
    </source>
</evidence>
<dbReference type="GO" id="GO:0005886">
    <property type="term" value="C:plasma membrane"/>
    <property type="evidence" value="ECO:0007669"/>
    <property type="project" value="UniProtKB-SubCell"/>
</dbReference>
<dbReference type="InterPro" id="IPR005524">
    <property type="entry name" value="DUF318"/>
</dbReference>
<evidence type="ECO:0000256" key="5">
    <source>
        <dbReference type="ARBA" id="ARBA00022989"/>
    </source>
</evidence>
<dbReference type="Proteomes" id="UP000593802">
    <property type="component" value="Chromosome"/>
</dbReference>
<accession>A0A7I8DDC6</accession>
<dbReference type="KEGG" id="eff:skT53_32080"/>
<keyword evidence="3" id="KW-1003">Cell membrane</keyword>
<dbReference type="AlphaFoldDB" id="A0A7I8DDC6"/>
<dbReference type="PANTHER" id="PTHR34184">
    <property type="entry name" value="UPF0718 PROTEIN YCGR"/>
    <property type="match status" value="1"/>
</dbReference>
<reference evidence="8 9" key="1">
    <citation type="submission" date="2020-08" db="EMBL/GenBank/DDBJ databases">
        <title>Complete Genome Sequence of Effusibacillus dendaii Strain skT53, Isolated from Farmland soil.</title>
        <authorList>
            <person name="Konishi T."/>
            <person name="Kawasaki H."/>
        </authorList>
    </citation>
    <scope>NUCLEOTIDE SEQUENCE [LARGE SCALE GENOMIC DNA]</scope>
    <source>
        <strain evidence="9">skT53</strain>
    </source>
</reference>
<feature type="transmembrane region" description="Helical" evidence="7">
    <location>
        <begin position="52"/>
        <end position="70"/>
    </location>
</feature>
<keyword evidence="4 7" id="KW-0812">Transmembrane</keyword>
<keyword evidence="9" id="KW-1185">Reference proteome</keyword>
<feature type="transmembrane region" description="Helical" evidence="7">
    <location>
        <begin position="149"/>
        <end position="166"/>
    </location>
</feature>
<evidence type="ECO:0000256" key="1">
    <source>
        <dbReference type="ARBA" id="ARBA00004651"/>
    </source>
</evidence>
<dbReference type="Pfam" id="PF03773">
    <property type="entry name" value="ArsP_1"/>
    <property type="match status" value="1"/>
</dbReference>
<feature type="transmembrane region" description="Helical" evidence="7">
    <location>
        <begin position="209"/>
        <end position="230"/>
    </location>
</feature>
<evidence type="ECO:0000313" key="9">
    <source>
        <dbReference type="Proteomes" id="UP000593802"/>
    </source>
</evidence>
<organism evidence="8 9">
    <name type="scientific">Effusibacillus dendaii</name>
    <dbReference type="NCBI Taxonomy" id="2743772"/>
    <lineage>
        <taxon>Bacteria</taxon>
        <taxon>Bacillati</taxon>
        <taxon>Bacillota</taxon>
        <taxon>Bacilli</taxon>
        <taxon>Bacillales</taxon>
        <taxon>Alicyclobacillaceae</taxon>
        <taxon>Effusibacillus</taxon>
    </lineage>
</organism>
<keyword evidence="5 7" id="KW-1133">Transmembrane helix</keyword>
<comment type="similarity">
    <text evidence="2">Belongs to the UPF0718 family.</text>
</comment>